<evidence type="ECO:0000259" key="3">
    <source>
        <dbReference type="PROSITE" id="PS51910"/>
    </source>
</evidence>
<keyword evidence="4" id="KW-0378">Hydrolase</keyword>
<dbReference type="EMBL" id="CP003179">
    <property type="protein sequence ID" value="AEW05412.1"/>
    <property type="molecule type" value="Genomic_DNA"/>
</dbReference>
<evidence type="ECO:0000313" key="5">
    <source>
        <dbReference type="Proteomes" id="UP000005439"/>
    </source>
</evidence>
<dbReference type="PROSITE" id="PS51257">
    <property type="entry name" value="PROKAR_LIPOPROTEIN"/>
    <property type="match status" value="1"/>
</dbReference>
<dbReference type="PANTHER" id="PTHR46066">
    <property type="entry name" value="CHITINASE DOMAIN-CONTAINING PROTEIN 1 FAMILY MEMBER"/>
    <property type="match status" value="1"/>
</dbReference>
<protein>
    <submittedName>
        <fullName evidence="4">Glycoside hydrolase family 18</fullName>
    </submittedName>
</protein>
<feature type="signal peptide" evidence="2">
    <location>
        <begin position="1"/>
        <end position="28"/>
    </location>
</feature>
<name>G8U0V9_SULAD</name>
<sequence length="387" mass="42387">MTPKGRIWGAVALLSLLAAGCGSGQPSAQPKPHNNVKTTKKAPMVASQNKSPRRTLKVIAFYDQTMAKVPPDPFYLLKAHPGLVDYVAPFWYEAAADGSIIAKPEGNAAAAAAADHLPLMPLVNNAGGTDAFLHSASTRTTLVNNLVQLIKNHHYAGLNIDFQQLQPADRQALTAFMTQLYHALPPHVALSMSVVPLTNLNGASSAYDYQALSPMVSAMVLMAYDRHGDGTPPGPVSPYPWVVQSVNRALNAGIPRQKLYLGIANYGYLWTDHSTHAQTIPLKVMYQHKYGKFVWNPTYKEAYDSYTVNGVPHVIWFVNDQGAVDRIKLAEKDHLGGVAFWRIGYEDAKWWNAVAAALNHQSVAAAMRPKVSPQHPLHHQPKKAHHH</sequence>
<dbReference type="KEGG" id="sap:Sulac_1920"/>
<dbReference type="SUPFAM" id="SSF51445">
    <property type="entry name" value="(Trans)glycosidases"/>
    <property type="match status" value="1"/>
</dbReference>
<dbReference type="AlphaFoldDB" id="G8U0V9"/>
<dbReference type="Gene3D" id="3.10.50.10">
    <property type="match status" value="1"/>
</dbReference>
<keyword evidence="2" id="KW-0732">Signal</keyword>
<dbReference type="HOGENOM" id="CLU_037415_2_0_9"/>
<dbReference type="Proteomes" id="UP000005439">
    <property type="component" value="Chromosome"/>
</dbReference>
<feature type="domain" description="GH18" evidence="3">
    <location>
        <begin position="56"/>
        <end position="361"/>
    </location>
</feature>
<dbReference type="Gene3D" id="3.20.20.80">
    <property type="entry name" value="Glycosidases"/>
    <property type="match status" value="1"/>
</dbReference>
<gene>
    <name evidence="4" type="ordered locus">Sulac_1920</name>
</gene>
<dbReference type="InterPro" id="IPR017853">
    <property type="entry name" value="GH"/>
</dbReference>
<feature type="region of interest" description="Disordered" evidence="1">
    <location>
        <begin position="24"/>
        <end position="49"/>
    </location>
</feature>
<reference evidence="4 5" key="2">
    <citation type="journal article" date="2012" name="Stand. Genomic Sci.">
        <title>Complete genome sequence of the moderately thermophilic mineral-sulfide-oxidizing firmicute Sulfobacillus acidophilus type strain (NAL(T)).</title>
        <authorList>
            <person name="Anderson I."/>
            <person name="Chertkov O."/>
            <person name="Chen A."/>
            <person name="Saunders E."/>
            <person name="Lapidus A."/>
            <person name="Nolan M."/>
            <person name="Lucas S."/>
            <person name="Hammon N."/>
            <person name="Deshpande S."/>
            <person name="Cheng J.F."/>
            <person name="Han C."/>
            <person name="Tapia R."/>
            <person name="Goodwin L.A."/>
            <person name="Pitluck S."/>
            <person name="Liolios K."/>
            <person name="Pagani I."/>
            <person name="Ivanova N."/>
            <person name="Mikhailova N."/>
            <person name="Pati A."/>
            <person name="Palaniappan K."/>
            <person name="Land M."/>
            <person name="Pan C."/>
            <person name="Rohde M."/>
            <person name="Pukall R."/>
            <person name="Goker M."/>
            <person name="Detter J.C."/>
            <person name="Woyke T."/>
            <person name="Bristow J."/>
            <person name="Eisen J.A."/>
            <person name="Markowitz V."/>
            <person name="Hugenholtz P."/>
            <person name="Kyrpides N.C."/>
            <person name="Klenk H.P."/>
            <person name="Mavromatis K."/>
        </authorList>
    </citation>
    <scope>NUCLEOTIDE SEQUENCE [LARGE SCALE GENOMIC DNA]</scope>
    <source>
        <strain evidence="5">ATCC 700253 / DSM 10332 / NAL</strain>
    </source>
</reference>
<dbReference type="InterPro" id="IPR001223">
    <property type="entry name" value="Glyco_hydro18_cat"/>
</dbReference>
<organism evidence="4 5">
    <name type="scientific">Sulfobacillus acidophilus (strain ATCC 700253 / DSM 10332 / NAL)</name>
    <dbReference type="NCBI Taxonomy" id="679936"/>
    <lineage>
        <taxon>Bacteria</taxon>
        <taxon>Bacillati</taxon>
        <taxon>Bacillota</taxon>
        <taxon>Clostridia</taxon>
        <taxon>Eubacteriales</taxon>
        <taxon>Clostridiales Family XVII. Incertae Sedis</taxon>
        <taxon>Sulfobacillus</taxon>
    </lineage>
</organism>
<dbReference type="InterPro" id="IPR011583">
    <property type="entry name" value="Chitinase_II/V-like_cat"/>
</dbReference>
<dbReference type="STRING" id="679936.Sulac_1920"/>
<feature type="chain" id="PRO_5003517440" evidence="2">
    <location>
        <begin position="29"/>
        <end position="387"/>
    </location>
</feature>
<reference evidence="5" key="1">
    <citation type="submission" date="2011-12" db="EMBL/GenBank/DDBJ databases">
        <title>The complete genome of chromosome of Sulfobacillus acidophilus DSM 10332.</title>
        <authorList>
            <person name="Lucas S."/>
            <person name="Han J."/>
            <person name="Lapidus A."/>
            <person name="Bruce D."/>
            <person name="Goodwin L."/>
            <person name="Pitluck S."/>
            <person name="Peters L."/>
            <person name="Kyrpides N."/>
            <person name="Mavromatis K."/>
            <person name="Ivanova N."/>
            <person name="Mikhailova N."/>
            <person name="Chertkov O."/>
            <person name="Saunders E."/>
            <person name="Detter J.C."/>
            <person name="Tapia R."/>
            <person name="Han C."/>
            <person name="Land M."/>
            <person name="Hauser L."/>
            <person name="Markowitz V."/>
            <person name="Cheng J.-F."/>
            <person name="Hugenholtz P."/>
            <person name="Woyke T."/>
            <person name="Wu D."/>
            <person name="Pukall R."/>
            <person name="Gehrich-Schroeter G."/>
            <person name="Schneider S."/>
            <person name="Klenk H.-P."/>
            <person name="Eisen J.A."/>
        </authorList>
    </citation>
    <scope>NUCLEOTIDE SEQUENCE [LARGE SCALE GENOMIC DNA]</scope>
    <source>
        <strain evidence="5">ATCC 700253 / DSM 10332 / NAL</strain>
    </source>
</reference>
<dbReference type="SMART" id="SM00636">
    <property type="entry name" value="Glyco_18"/>
    <property type="match status" value="1"/>
</dbReference>
<evidence type="ECO:0000256" key="2">
    <source>
        <dbReference type="SAM" id="SignalP"/>
    </source>
</evidence>
<dbReference type="PROSITE" id="PS51910">
    <property type="entry name" value="GH18_2"/>
    <property type="match status" value="1"/>
</dbReference>
<evidence type="ECO:0000313" key="4">
    <source>
        <dbReference type="EMBL" id="AEW05412.1"/>
    </source>
</evidence>
<keyword evidence="5" id="KW-1185">Reference proteome</keyword>
<dbReference type="PANTHER" id="PTHR46066:SF2">
    <property type="entry name" value="CHITINASE DOMAIN-CONTAINING PROTEIN 1"/>
    <property type="match status" value="1"/>
</dbReference>
<proteinExistence type="predicted"/>
<dbReference type="GO" id="GO:0016787">
    <property type="term" value="F:hydrolase activity"/>
    <property type="evidence" value="ECO:0007669"/>
    <property type="project" value="UniProtKB-KW"/>
</dbReference>
<accession>G8U0V9</accession>
<dbReference type="Pfam" id="PF00704">
    <property type="entry name" value="Glyco_hydro_18"/>
    <property type="match status" value="1"/>
</dbReference>
<evidence type="ECO:0000256" key="1">
    <source>
        <dbReference type="SAM" id="MobiDB-lite"/>
    </source>
</evidence>
<dbReference type="PATRIC" id="fig|679936.5.peg.1985"/>
<dbReference type="GO" id="GO:0008061">
    <property type="term" value="F:chitin binding"/>
    <property type="evidence" value="ECO:0007669"/>
    <property type="project" value="InterPro"/>
</dbReference>
<dbReference type="InterPro" id="IPR029070">
    <property type="entry name" value="Chitinase_insertion_sf"/>
</dbReference>
<dbReference type="GO" id="GO:0005975">
    <property type="term" value="P:carbohydrate metabolic process"/>
    <property type="evidence" value="ECO:0007669"/>
    <property type="project" value="InterPro"/>
</dbReference>